<sequence>MNLQKAGNMSTIGFIGLGTMGRPMAANLVKAGHEVRGFDVTAQARDAAAADGVQVVTSAVEAAIGADTLITMLPKGDHVRSVLLADDGPLSALPAGAVVIDSSSIDVPTSLDVHAAGEKLGLEVLDAPVSGGLAGAVNGTLTFMIGGNETTIDKARSLFEIMGARIVVCGGAGAGQVAKACNQMVFGSALVATAEAFVIAENLGLSAQKLFDVLSTSSGDSWALHNFCPAPGLVDGSAADNDYAPKFAAALLAKDLGLAATAAESAGVELVVGAGARTKLDELSADNGHLDASAVITTVKVQS</sequence>
<evidence type="ECO:0000313" key="9">
    <source>
        <dbReference type="EMBL" id="GGG03341.1"/>
    </source>
</evidence>
<dbReference type="PROSITE" id="PS00895">
    <property type="entry name" value="3_HYDROXYISOBUT_DH"/>
    <property type="match status" value="1"/>
</dbReference>
<dbReference type="InterPro" id="IPR002204">
    <property type="entry name" value="3-OH-isobutyrate_DH-rel_CS"/>
</dbReference>
<dbReference type="AlphaFoldDB" id="A0A917CZH9"/>
<comment type="caution">
    <text evidence="9">The sequence shown here is derived from an EMBL/GenBank/DDBJ whole genome shotgun (WGS) entry which is preliminary data.</text>
</comment>
<reference evidence="9" key="2">
    <citation type="submission" date="2020-09" db="EMBL/GenBank/DDBJ databases">
        <authorList>
            <person name="Sun Q."/>
            <person name="Sedlacek I."/>
        </authorList>
    </citation>
    <scope>NUCLEOTIDE SEQUENCE</scope>
    <source>
        <strain evidence="9">CCM 7905</strain>
    </source>
</reference>
<dbReference type="InterPro" id="IPR015815">
    <property type="entry name" value="HIBADH-related"/>
</dbReference>
<evidence type="ECO:0000313" key="10">
    <source>
        <dbReference type="Proteomes" id="UP000654257"/>
    </source>
</evidence>
<protein>
    <recommendedName>
        <fullName evidence="6">3-hydroxyisobutyrate dehydrogenase</fullName>
        <shortName evidence="6">HIBADH</shortName>
        <ecNumber evidence="6">1.1.1.31</ecNumber>
    </recommendedName>
</protein>
<dbReference type="Proteomes" id="UP000654257">
    <property type="component" value="Unassembled WGS sequence"/>
</dbReference>
<gene>
    <name evidence="9" type="primary">mmsB</name>
    <name evidence="9" type="ORF">GCM10007304_16790</name>
</gene>
<dbReference type="InterPro" id="IPR036291">
    <property type="entry name" value="NAD(P)-bd_dom_sf"/>
</dbReference>
<keyword evidence="10" id="KW-1185">Reference proteome</keyword>
<comment type="pathway">
    <text evidence="6">Amino-acid degradation; L-valine degradation.</text>
</comment>
<evidence type="ECO:0000256" key="5">
    <source>
        <dbReference type="PIRSR" id="PIRSR000103-1"/>
    </source>
</evidence>
<evidence type="ECO:0000256" key="6">
    <source>
        <dbReference type="RuleBase" id="RU910714"/>
    </source>
</evidence>
<dbReference type="PIRSF" id="PIRSF000103">
    <property type="entry name" value="HIBADH"/>
    <property type="match status" value="1"/>
</dbReference>
<dbReference type="InterPro" id="IPR029154">
    <property type="entry name" value="HIBADH-like_NADP-bd"/>
</dbReference>
<evidence type="ECO:0000256" key="3">
    <source>
        <dbReference type="ARBA" id="ARBA00023002"/>
    </source>
</evidence>
<dbReference type="EMBL" id="BMCU01000002">
    <property type="protein sequence ID" value="GGG03341.1"/>
    <property type="molecule type" value="Genomic_DNA"/>
</dbReference>
<comment type="similarity">
    <text evidence="1 6">Belongs to the HIBADH-related family.</text>
</comment>
<dbReference type="PANTHER" id="PTHR22981:SF7">
    <property type="entry name" value="3-HYDROXYISOBUTYRATE DEHYDROGENASE, MITOCHONDRIAL"/>
    <property type="match status" value="1"/>
</dbReference>
<dbReference type="Pfam" id="PF03446">
    <property type="entry name" value="NAD_binding_2"/>
    <property type="match status" value="1"/>
</dbReference>
<dbReference type="GO" id="GO:0009083">
    <property type="term" value="P:branched-chain amino acid catabolic process"/>
    <property type="evidence" value="ECO:0007669"/>
    <property type="project" value="UniProtKB-KW"/>
</dbReference>
<dbReference type="NCBIfam" id="TIGR01692">
    <property type="entry name" value="HIBADH"/>
    <property type="match status" value="1"/>
</dbReference>
<dbReference type="InterPro" id="IPR011548">
    <property type="entry name" value="HIBADH"/>
</dbReference>
<dbReference type="Gene3D" id="3.40.50.720">
    <property type="entry name" value="NAD(P)-binding Rossmann-like Domain"/>
    <property type="match status" value="1"/>
</dbReference>
<dbReference type="InterPro" id="IPR008927">
    <property type="entry name" value="6-PGluconate_DH-like_C_sf"/>
</dbReference>
<keyword evidence="3 6" id="KW-0560">Oxidoreductase</keyword>
<dbReference type="GO" id="GO:0051287">
    <property type="term" value="F:NAD binding"/>
    <property type="evidence" value="ECO:0007669"/>
    <property type="project" value="InterPro"/>
</dbReference>
<name>A0A917CZH9_9NOCA</name>
<dbReference type="InterPro" id="IPR013328">
    <property type="entry name" value="6PGD_dom2"/>
</dbReference>
<reference evidence="9" key="1">
    <citation type="journal article" date="2014" name="Int. J. Syst. Evol. Microbiol.">
        <title>Complete genome sequence of Corynebacterium casei LMG S-19264T (=DSM 44701T), isolated from a smear-ripened cheese.</title>
        <authorList>
            <consortium name="US DOE Joint Genome Institute (JGI-PGF)"/>
            <person name="Walter F."/>
            <person name="Albersmeier A."/>
            <person name="Kalinowski J."/>
            <person name="Ruckert C."/>
        </authorList>
    </citation>
    <scope>NUCLEOTIDE SEQUENCE</scope>
    <source>
        <strain evidence="9">CCM 7905</strain>
    </source>
</reference>
<dbReference type="PANTHER" id="PTHR22981">
    <property type="entry name" value="3-HYDROXYISOBUTYRATE DEHYDROGENASE-RELATED"/>
    <property type="match status" value="1"/>
</dbReference>
<dbReference type="GO" id="GO:0008442">
    <property type="term" value="F:3-hydroxyisobutyrate dehydrogenase activity"/>
    <property type="evidence" value="ECO:0007669"/>
    <property type="project" value="UniProtKB-EC"/>
</dbReference>
<evidence type="ECO:0000256" key="1">
    <source>
        <dbReference type="ARBA" id="ARBA00009080"/>
    </source>
</evidence>
<dbReference type="EC" id="1.1.1.31" evidence="6"/>
<organism evidence="9 10">
    <name type="scientific">Rhodococcoides trifolii</name>
    <dbReference type="NCBI Taxonomy" id="908250"/>
    <lineage>
        <taxon>Bacteria</taxon>
        <taxon>Bacillati</taxon>
        <taxon>Actinomycetota</taxon>
        <taxon>Actinomycetes</taxon>
        <taxon>Mycobacteriales</taxon>
        <taxon>Nocardiaceae</taxon>
        <taxon>Rhodococcoides</taxon>
    </lineage>
</organism>
<keyword evidence="2 6" id="KW-0101">Branched-chain amino acid catabolism</keyword>
<comment type="catalytic activity">
    <reaction evidence="6">
        <text>3-hydroxy-2-methylpropanoate + NAD(+) = 2-methyl-3-oxopropanoate + NADH + H(+)</text>
        <dbReference type="Rhea" id="RHEA:17681"/>
        <dbReference type="ChEBI" id="CHEBI:11805"/>
        <dbReference type="ChEBI" id="CHEBI:15378"/>
        <dbReference type="ChEBI" id="CHEBI:57540"/>
        <dbReference type="ChEBI" id="CHEBI:57700"/>
        <dbReference type="ChEBI" id="CHEBI:57945"/>
        <dbReference type="EC" id="1.1.1.31"/>
    </reaction>
</comment>
<dbReference type="SUPFAM" id="SSF51735">
    <property type="entry name" value="NAD(P)-binding Rossmann-fold domains"/>
    <property type="match status" value="1"/>
</dbReference>
<evidence type="ECO:0000259" key="7">
    <source>
        <dbReference type="Pfam" id="PF03446"/>
    </source>
</evidence>
<evidence type="ECO:0000259" key="8">
    <source>
        <dbReference type="Pfam" id="PF14833"/>
    </source>
</evidence>
<evidence type="ECO:0000256" key="4">
    <source>
        <dbReference type="ARBA" id="ARBA00023027"/>
    </source>
</evidence>
<dbReference type="SUPFAM" id="SSF48179">
    <property type="entry name" value="6-phosphogluconate dehydrogenase C-terminal domain-like"/>
    <property type="match status" value="1"/>
</dbReference>
<keyword evidence="4 6" id="KW-0520">NAD</keyword>
<dbReference type="InterPro" id="IPR006115">
    <property type="entry name" value="6PGDH_NADP-bd"/>
</dbReference>
<feature type="active site" evidence="5">
    <location>
        <position position="179"/>
    </location>
</feature>
<accession>A0A917CZH9</accession>
<evidence type="ECO:0000256" key="2">
    <source>
        <dbReference type="ARBA" id="ARBA00022456"/>
    </source>
</evidence>
<dbReference type="GO" id="GO:0050661">
    <property type="term" value="F:NADP binding"/>
    <property type="evidence" value="ECO:0007669"/>
    <property type="project" value="InterPro"/>
</dbReference>
<proteinExistence type="inferred from homology"/>
<feature type="domain" description="6-phosphogluconate dehydrogenase NADP-binding" evidence="7">
    <location>
        <begin position="11"/>
        <end position="170"/>
    </location>
</feature>
<dbReference type="Gene3D" id="1.10.1040.10">
    <property type="entry name" value="N-(1-d-carboxylethyl)-l-norvaline Dehydrogenase, domain 2"/>
    <property type="match status" value="1"/>
</dbReference>
<feature type="domain" description="3-hydroxyisobutyrate dehydrogenase-like NAD-binding" evidence="8">
    <location>
        <begin position="173"/>
        <end position="297"/>
    </location>
</feature>
<dbReference type="Pfam" id="PF14833">
    <property type="entry name" value="NAD_binding_11"/>
    <property type="match status" value="1"/>
</dbReference>